<dbReference type="RefSeq" id="WP_389826681.1">
    <property type="nucleotide sequence ID" value="NZ_JBIAJP010000001.1"/>
</dbReference>
<name>A0ABW6MRI4_9ACTN</name>
<gene>
    <name evidence="3" type="ORF">ACFYQT_09365</name>
</gene>
<feature type="region of interest" description="Disordered" evidence="1">
    <location>
        <begin position="11"/>
        <end position="61"/>
    </location>
</feature>
<feature type="compositionally biased region" description="Basic and acidic residues" evidence="1">
    <location>
        <begin position="12"/>
        <end position="22"/>
    </location>
</feature>
<evidence type="ECO:0000259" key="2">
    <source>
        <dbReference type="SMART" id="SM00644"/>
    </source>
</evidence>
<dbReference type="Gene3D" id="3.40.80.10">
    <property type="entry name" value="Peptidoglycan recognition protein-like"/>
    <property type="match status" value="1"/>
</dbReference>
<sequence>MAIVPLLLPVRPPDHPLREVGTERNGVMPEKNVDDEDVRAAIERPDTGDGPGTDNLDDLPESDFVGFAEDDVETGPPATATISYDCPVANFIDELSATGHVTHTSYQKTSVTLHHNAGRLSHQGVLDVWKVRPASAHFDVDAAGAVAQYVKVNEYAWAVGNTVGNQSSISIEMANATLAPNWTVGEATWKNAARLAGWLFAKVIGECPSRSNLFYHHHWSSTVCAGPYMDQIYDEVLAAALVAYDHFKDAHPALRPDAEPVPVERQR</sequence>
<protein>
    <submittedName>
        <fullName evidence="3">N-acetylmuramoyl-L-alanine amidase</fullName>
    </submittedName>
</protein>
<feature type="compositionally biased region" description="Basic and acidic residues" evidence="1">
    <location>
        <begin position="38"/>
        <end position="47"/>
    </location>
</feature>
<dbReference type="Proteomes" id="UP001601422">
    <property type="component" value="Unassembled WGS sequence"/>
</dbReference>
<organism evidence="3 4">
    <name type="scientific">Streptomyces tibetensis</name>
    <dbReference type="NCBI Taxonomy" id="2382123"/>
    <lineage>
        <taxon>Bacteria</taxon>
        <taxon>Bacillati</taxon>
        <taxon>Actinomycetota</taxon>
        <taxon>Actinomycetes</taxon>
        <taxon>Kitasatosporales</taxon>
        <taxon>Streptomycetaceae</taxon>
        <taxon>Streptomyces</taxon>
    </lineage>
</organism>
<dbReference type="SUPFAM" id="SSF55846">
    <property type="entry name" value="N-acetylmuramoyl-L-alanine amidase-like"/>
    <property type="match status" value="1"/>
</dbReference>
<reference evidence="3 4" key="1">
    <citation type="submission" date="2024-10" db="EMBL/GenBank/DDBJ databases">
        <title>The Natural Products Discovery Center: Release of the First 8490 Sequenced Strains for Exploring Actinobacteria Biosynthetic Diversity.</title>
        <authorList>
            <person name="Kalkreuter E."/>
            <person name="Kautsar S.A."/>
            <person name="Yang D."/>
            <person name="Bader C.D."/>
            <person name="Teijaro C.N."/>
            <person name="Fluegel L."/>
            <person name="Davis C.M."/>
            <person name="Simpson J.R."/>
            <person name="Lauterbach L."/>
            <person name="Steele A.D."/>
            <person name="Gui C."/>
            <person name="Meng S."/>
            <person name="Li G."/>
            <person name="Viehrig K."/>
            <person name="Ye F."/>
            <person name="Su P."/>
            <person name="Kiefer A.F."/>
            <person name="Nichols A."/>
            <person name="Cepeda A.J."/>
            <person name="Yan W."/>
            <person name="Fan B."/>
            <person name="Jiang Y."/>
            <person name="Adhikari A."/>
            <person name="Zheng C.-J."/>
            <person name="Schuster L."/>
            <person name="Cowan T.M."/>
            <person name="Smanski M.J."/>
            <person name="Chevrette M.G."/>
            <person name="De Carvalho L.P.S."/>
            <person name="Shen B."/>
        </authorList>
    </citation>
    <scope>NUCLEOTIDE SEQUENCE [LARGE SCALE GENOMIC DNA]</scope>
    <source>
        <strain evidence="3 4">NPDC005497</strain>
    </source>
</reference>
<dbReference type="InterPro" id="IPR002502">
    <property type="entry name" value="Amidase_domain"/>
</dbReference>
<evidence type="ECO:0000313" key="3">
    <source>
        <dbReference type="EMBL" id="MFF0003644.1"/>
    </source>
</evidence>
<feature type="domain" description="N-acetylmuramoyl-L-alanine amidase" evidence="2">
    <location>
        <begin position="97"/>
        <end position="228"/>
    </location>
</feature>
<keyword evidence="4" id="KW-1185">Reference proteome</keyword>
<evidence type="ECO:0000313" key="4">
    <source>
        <dbReference type="Proteomes" id="UP001601422"/>
    </source>
</evidence>
<dbReference type="EMBL" id="JBIAJP010000001">
    <property type="protein sequence ID" value="MFF0003644.1"/>
    <property type="molecule type" value="Genomic_DNA"/>
</dbReference>
<dbReference type="CDD" id="cd06583">
    <property type="entry name" value="PGRP"/>
    <property type="match status" value="1"/>
</dbReference>
<dbReference type="Pfam" id="PF01510">
    <property type="entry name" value="Amidase_2"/>
    <property type="match status" value="1"/>
</dbReference>
<evidence type="ECO:0000256" key="1">
    <source>
        <dbReference type="SAM" id="MobiDB-lite"/>
    </source>
</evidence>
<dbReference type="InterPro" id="IPR036505">
    <property type="entry name" value="Amidase/PGRP_sf"/>
</dbReference>
<comment type="caution">
    <text evidence="3">The sequence shown here is derived from an EMBL/GenBank/DDBJ whole genome shotgun (WGS) entry which is preliminary data.</text>
</comment>
<dbReference type="SMART" id="SM00644">
    <property type="entry name" value="Ami_2"/>
    <property type="match status" value="1"/>
</dbReference>
<proteinExistence type="predicted"/>
<accession>A0ABW6MRI4</accession>